<dbReference type="EMBL" id="HBKN01001324">
    <property type="protein sequence ID" value="CAE2191829.1"/>
    <property type="molecule type" value="Transcribed_RNA"/>
</dbReference>
<dbReference type="AlphaFoldDB" id="A0A7S4H9I0"/>
<dbReference type="InterPro" id="IPR018247">
    <property type="entry name" value="EF_Hand_1_Ca_BS"/>
</dbReference>
<reference evidence="6" key="1">
    <citation type="submission" date="2021-01" db="EMBL/GenBank/DDBJ databases">
        <authorList>
            <person name="Corre E."/>
            <person name="Pelletier E."/>
            <person name="Niang G."/>
            <person name="Scheremetjew M."/>
            <person name="Finn R."/>
            <person name="Kale V."/>
            <person name="Holt S."/>
            <person name="Cochrane G."/>
            <person name="Meng A."/>
            <person name="Brown T."/>
            <person name="Cohen L."/>
        </authorList>
    </citation>
    <scope>NUCLEOTIDE SEQUENCE</scope>
    <source>
        <strain evidence="6">CCMP 2712</strain>
    </source>
</reference>
<name>A0A7S4H9I0_GUITH</name>
<organism evidence="6">
    <name type="scientific">Guillardia theta</name>
    <name type="common">Cryptophyte</name>
    <name type="synonym">Cryptomonas phi</name>
    <dbReference type="NCBI Taxonomy" id="55529"/>
    <lineage>
        <taxon>Eukaryota</taxon>
        <taxon>Cryptophyceae</taxon>
        <taxon>Pyrenomonadales</taxon>
        <taxon>Geminigeraceae</taxon>
        <taxon>Guillardia</taxon>
    </lineage>
</organism>
<keyword evidence="3" id="KW-0106">Calcium</keyword>
<dbReference type="PROSITE" id="PS50222">
    <property type="entry name" value="EF_HAND_2"/>
    <property type="match status" value="1"/>
</dbReference>
<feature type="domain" description="EF-hand" evidence="5">
    <location>
        <begin position="173"/>
        <end position="208"/>
    </location>
</feature>
<dbReference type="SUPFAM" id="SSF47473">
    <property type="entry name" value="EF-hand"/>
    <property type="match status" value="1"/>
</dbReference>
<evidence type="ECO:0000256" key="2">
    <source>
        <dbReference type="ARBA" id="ARBA00022737"/>
    </source>
</evidence>
<evidence type="ECO:0000259" key="5">
    <source>
        <dbReference type="PROSITE" id="PS50222"/>
    </source>
</evidence>
<feature type="compositionally biased region" description="Polar residues" evidence="4">
    <location>
        <begin position="58"/>
        <end position="71"/>
    </location>
</feature>
<keyword evidence="2" id="KW-0677">Repeat</keyword>
<proteinExistence type="predicted"/>
<dbReference type="InterPro" id="IPR051581">
    <property type="entry name" value="Ca-bind"/>
</dbReference>
<dbReference type="InterPro" id="IPR002048">
    <property type="entry name" value="EF_hand_dom"/>
</dbReference>
<accession>A0A7S4H9I0</accession>
<evidence type="ECO:0000256" key="3">
    <source>
        <dbReference type="ARBA" id="ARBA00022837"/>
    </source>
</evidence>
<keyword evidence="1" id="KW-0479">Metal-binding</keyword>
<gene>
    <name evidence="6" type="ORF">GTHE00462_LOCUS1140</name>
</gene>
<protein>
    <recommendedName>
        <fullName evidence="5">EF-hand domain-containing protein</fullName>
    </recommendedName>
</protein>
<dbReference type="GO" id="GO:0005509">
    <property type="term" value="F:calcium ion binding"/>
    <property type="evidence" value="ECO:0007669"/>
    <property type="project" value="InterPro"/>
</dbReference>
<dbReference type="InterPro" id="IPR011992">
    <property type="entry name" value="EF-hand-dom_pair"/>
</dbReference>
<dbReference type="PANTHER" id="PTHR34524">
    <property type="entry name" value="CALCYPHOSIN"/>
    <property type="match status" value="1"/>
</dbReference>
<dbReference type="Gene3D" id="1.10.238.10">
    <property type="entry name" value="EF-hand"/>
    <property type="match status" value="1"/>
</dbReference>
<sequence length="458" mass="51775">MSHRMFLEGSLGAEAGRLNVTTGVAPSTHGFGAYRPQASSKNAVRPLVGEPMHRKGSSHFNRPSERTTGGNSYTGGYKPEGNLYPERVRAVRSAGYGQGKLAVSNMNHYRPSAPFHTGTPANLQRPQFDNWSAKKKSSLGLFGTSSSVVYWGDLKERDEKMKAMRLKYDMNESRRELVREAFHKLDHDGDGLVTIDDLRNKGYNAKSHPRYSAEGVNHWSEDQIYLSVLARFKGGVYEPGTTVKYQDLRLEEFEEYYRIVGEDLDDEYFEAMMIQAWRIQRKNPGFQGYDNRILSQLALVEANMLQDKYFGQDELNRSKLEAVQIDSEQQAKLDSWKSMIQSGDFNKMNKAAEEIEIWVKVEDKMKEFSRPVPANAIRFFRSGGADMLTELACAQDAIIKRTCANVLFWALKPELAQLELAKDSKGKTRLIRDGLPAIAQGSDAVARNKVERVKSMIM</sequence>
<evidence type="ECO:0000313" key="6">
    <source>
        <dbReference type="EMBL" id="CAE2191829.1"/>
    </source>
</evidence>
<feature type="region of interest" description="Disordered" evidence="4">
    <location>
        <begin position="50"/>
        <end position="81"/>
    </location>
</feature>
<evidence type="ECO:0000256" key="1">
    <source>
        <dbReference type="ARBA" id="ARBA00022723"/>
    </source>
</evidence>
<evidence type="ECO:0000256" key="4">
    <source>
        <dbReference type="SAM" id="MobiDB-lite"/>
    </source>
</evidence>
<dbReference type="PROSITE" id="PS00018">
    <property type="entry name" value="EF_HAND_1"/>
    <property type="match status" value="1"/>
</dbReference>
<dbReference type="PANTHER" id="PTHR34524:SF6">
    <property type="entry name" value="CALCYPHOSINE LIKE"/>
    <property type="match status" value="1"/>
</dbReference>